<evidence type="ECO:0000313" key="2">
    <source>
        <dbReference type="Proteomes" id="UP000199455"/>
    </source>
</evidence>
<dbReference type="EMBL" id="FMZH01000010">
    <property type="protein sequence ID" value="SDD98964.1"/>
    <property type="molecule type" value="Genomic_DNA"/>
</dbReference>
<gene>
    <name evidence="1" type="ORF">SAMN04488024_11019</name>
</gene>
<proteinExistence type="predicted"/>
<protein>
    <submittedName>
        <fullName evidence="1">Uncharacterized protein</fullName>
    </submittedName>
</protein>
<name>A0A1G6Z892_9SPHI</name>
<reference evidence="2" key="1">
    <citation type="submission" date="2016-10" db="EMBL/GenBank/DDBJ databases">
        <authorList>
            <person name="Varghese N."/>
            <person name="Submissions S."/>
        </authorList>
    </citation>
    <scope>NUCLEOTIDE SEQUENCE [LARGE SCALE GENOMIC DNA]</scope>
    <source>
        <strain evidence="2">DSM 18609</strain>
    </source>
</reference>
<dbReference type="STRING" id="390242.SAMN04488024_11019"/>
<organism evidence="1 2">
    <name type="scientific">Pedobacter soli</name>
    <dbReference type="NCBI Taxonomy" id="390242"/>
    <lineage>
        <taxon>Bacteria</taxon>
        <taxon>Pseudomonadati</taxon>
        <taxon>Bacteroidota</taxon>
        <taxon>Sphingobacteriia</taxon>
        <taxon>Sphingobacteriales</taxon>
        <taxon>Sphingobacteriaceae</taxon>
        <taxon>Pedobacter</taxon>
    </lineage>
</organism>
<dbReference type="Proteomes" id="UP000199455">
    <property type="component" value="Unassembled WGS sequence"/>
</dbReference>
<evidence type="ECO:0000313" key="1">
    <source>
        <dbReference type="EMBL" id="SDD98964.1"/>
    </source>
</evidence>
<accession>A0A1G6Z892</accession>
<dbReference type="AlphaFoldDB" id="A0A1G6Z892"/>
<keyword evidence="2" id="KW-1185">Reference proteome</keyword>
<sequence>MSSLFSSILRFAVDKKFKTPNYNVALIIPIYSYMKIIKKQHLKLV</sequence>